<keyword evidence="3" id="KW-1185">Reference proteome</keyword>
<feature type="domain" description="CHAT" evidence="1">
    <location>
        <begin position="256"/>
        <end position="391"/>
    </location>
</feature>
<name>A0ABY4HZP1_CHIFI</name>
<dbReference type="Pfam" id="PF12770">
    <property type="entry name" value="CHAT"/>
    <property type="match status" value="1"/>
</dbReference>
<evidence type="ECO:0000313" key="3">
    <source>
        <dbReference type="Proteomes" id="UP000830198"/>
    </source>
</evidence>
<dbReference type="InterPro" id="IPR024983">
    <property type="entry name" value="CHAT_dom"/>
</dbReference>
<protein>
    <submittedName>
        <fullName evidence="2">CHAT domain-containing protein</fullName>
    </submittedName>
</protein>
<dbReference type="RefSeq" id="WP_247810303.1">
    <property type="nucleotide sequence ID" value="NZ_CP095855.1"/>
</dbReference>
<accession>A0ABY4HZP1</accession>
<sequence>MHSGAPKLTIDIEGKDWLTVKIKAGRMELPAIEVDFSDQRIGEYYNILYDALDKFLEIIGDEKQISISDANRALKYLNSAGAGLMFYLFGNRISEVRDFMRRAVETWRMSSTDAYTVPFVEVRSLQNKYIPVEFLPVFDSAAPAAATNSNDLLLIASRFLGFSTCINRIYHRPSLRSQVKTDAKIAQDAKMRVRFFKNRKLTRLQEEEDFLRNHAGIELLSKWPVGIAAPDQFINELAALIWNGKDIATGVAEPQDDIHHFTCHCINDYALSSNSKLHLTYPHKGLIWTSNKDVYVSIDSLAKEFGQQKSRDTKTSYPLVFLNACKSNKRNPLGLMSFPDLFVKHGNKGVIGTETMIPEMFAGEFSRCFYDKLVNGFSISQALHTSRWYLLKRFNNPLGILYTLYADPDLRMENHSHA</sequence>
<gene>
    <name evidence="2" type="ORF">MYF79_23700</name>
</gene>
<organism evidence="2 3">
    <name type="scientific">Chitinophaga filiformis</name>
    <name type="common">Myxococcus filiformis</name>
    <name type="synonym">Flexibacter filiformis</name>
    <dbReference type="NCBI Taxonomy" id="104663"/>
    <lineage>
        <taxon>Bacteria</taxon>
        <taxon>Pseudomonadati</taxon>
        <taxon>Bacteroidota</taxon>
        <taxon>Chitinophagia</taxon>
        <taxon>Chitinophagales</taxon>
        <taxon>Chitinophagaceae</taxon>
        <taxon>Chitinophaga</taxon>
    </lineage>
</organism>
<evidence type="ECO:0000313" key="2">
    <source>
        <dbReference type="EMBL" id="UPK67961.1"/>
    </source>
</evidence>
<dbReference type="Proteomes" id="UP000830198">
    <property type="component" value="Chromosome"/>
</dbReference>
<dbReference type="EMBL" id="CP095855">
    <property type="protein sequence ID" value="UPK67961.1"/>
    <property type="molecule type" value="Genomic_DNA"/>
</dbReference>
<proteinExistence type="predicted"/>
<reference evidence="2 3" key="1">
    <citation type="submission" date="2022-04" db="EMBL/GenBank/DDBJ databases">
        <title>The arsenic-methylating capacity of Chitinophaga filiformis YT5 during chitin decomposition.</title>
        <authorList>
            <person name="Chen G."/>
            <person name="Liang Y."/>
        </authorList>
    </citation>
    <scope>NUCLEOTIDE SEQUENCE [LARGE SCALE GENOMIC DNA]</scope>
    <source>
        <strain evidence="2 3">YT5</strain>
    </source>
</reference>
<evidence type="ECO:0000259" key="1">
    <source>
        <dbReference type="Pfam" id="PF12770"/>
    </source>
</evidence>